<evidence type="ECO:0000259" key="3">
    <source>
        <dbReference type="Pfam" id="PF00501"/>
    </source>
</evidence>
<feature type="domain" description="AMP-dependent synthetase/ligase" evidence="3">
    <location>
        <begin position="10"/>
        <end position="413"/>
    </location>
</feature>
<dbReference type="CDD" id="cd05907">
    <property type="entry name" value="VL_LC_FACS_like"/>
    <property type="match status" value="1"/>
</dbReference>
<keyword evidence="5" id="KW-1185">Reference proteome</keyword>
<sequence>MEIKRVFDLLQHQLEQFPQTDALAYKQHGSWIKYSTQDIIEIVDSVSHGLLKMGIKNNDKIAIISQNRPEWNFIDLGVQQIGAITVPIYPTITIEDYEYIFRDAGVRLIFVEGEELEQKASEASRNLPEVEKIYTFDEIPGVAHWSEVKQLGLNGDIQQLNDLRQQVRSSDLLTLIYTSGTTGDPKGVMLTHDNIISNAKAVSKISTLDGPNCRSLSFLPLCHIFERTAIYYYLLDGISVYYAESLDTIAQNLQEIAPDTFTTVPRLLEKVYEKIISKGYELSGIKKNLFFWALNLGLKYDPNKKFGGWYRFQLNLANKIIFKKWREALGGNIKFITSGAAALQPRLCQVFWAAEIKVLEAYGLTETSPGISFSTLEEMRVGCVGVLLDKVQVKIANDGEILVKGPNVMKGYFNKAELTKQAIDDEGWFHTGDIGQFIEGKFLKITDRKKEIFKTSGGKYIAPQVIENVFKESNLIEQIMVTGEGEKFPSALIVPNFDRLKEWCLHKGISYTTDDQIVEEEFILEKFETEISKYNQSFAQYEKIKKFQLLSDSWDITSGELTPTMKLKRKVIKEKYLSIIKGFYINNE</sequence>
<dbReference type="GO" id="GO:0016874">
    <property type="term" value="F:ligase activity"/>
    <property type="evidence" value="ECO:0007669"/>
    <property type="project" value="UniProtKB-KW"/>
</dbReference>
<protein>
    <submittedName>
        <fullName evidence="4">Long-chain fatty acid--CoA ligase</fullName>
    </submittedName>
</protein>
<keyword evidence="1" id="KW-0547">Nucleotide-binding</keyword>
<name>A0ABT8KMU7_9BACT</name>
<dbReference type="InterPro" id="IPR020845">
    <property type="entry name" value="AMP-binding_CS"/>
</dbReference>
<reference evidence="4" key="1">
    <citation type="submission" date="2023-06" db="EMBL/GenBank/DDBJ databases">
        <title>Genomic of Parafulvivirga corallium.</title>
        <authorList>
            <person name="Wang G."/>
        </authorList>
    </citation>
    <scope>NUCLEOTIDE SEQUENCE</scope>
    <source>
        <strain evidence="4">BMA10</strain>
    </source>
</reference>
<dbReference type="PANTHER" id="PTHR43272:SF33">
    <property type="entry name" value="AMP-BINDING DOMAIN-CONTAINING PROTEIN-RELATED"/>
    <property type="match status" value="1"/>
</dbReference>
<comment type="caution">
    <text evidence="4">The sequence shown here is derived from an EMBL/GenBank/DDBJ whole genome shotgun (WGS) entry which is preliminary data.</text>
</comment>
<dbReference type="Proteomes" id="UP001172082">
    <property type="component" value="Unassembled WGS sequence"/>
</dbReference>
<gene>
    <name evidence="4" type="ORF">QQ008_11805</name>
</gene>
<dbReference type="Gene3D" id="3.40.50.12780">
    <property type="entry name" value="N-terminal domain of ligase-like"/>
    <property type="match status" value="1"/>
</dbReference>
<organism evidence="4 5">
    <name type="scientific">Splendidivirga corallicola</name>
    <dbReference type="NCBI Taxonomy" id="3051826"/>
    <lineage>
        <taxon>Bacteria</taxon>
        <taxon>Pseudomonadati</taxon>
        <taxon>Bacteroidota</taxon>
        <taxon>Cytophagia</taxon>
        <taxon>Cytophagales</taxon>
        <taxon>Splendidivirgaceae</taxon>
        <taxon>Splendidivirga</taxon>
    </lineage>
</organism>
<accession>A0ABT8KMU7</accession>
<dbReference type="PROSITE" id="PS00455">
    <property type="entry name" value="AMP_BINDING"/>
    <property type="match status" value="1"/>
</dbReference>
<keyword evidence="4" id="KW-0436">Ligase</keyword>
<evidence type="ECO:0000313" key="5">
    <source>
        <dbReference type="Proteomes" id="UP001172082"/>
    </source>
</evidence>
<dbReference type="Pfam" id="PF00501">
    <property type="entry name" value="AMP-binding"/>
    <property type="match status" value="1"/>
</dbReference>
<keyword evidence="2" id="KW-0067">ATP-binding</keyword>
<dbReference type="PANTHER" id="PTHR43272">
    <property type="entry name" value="LONG-CHAIN-FATTY-ACID--COA LIGASE"/>
    <property type="match status" value="1"/>
</dbReference>
<evidence type="ECO:0000256" key="1">
    <source>
        <dbReference type="ARBA" id="ARBA00022741"/>
    </source>
</evidence>
<dbReference type="RefSeq" id="WP_346752080.1">
    <property type="nucleotide sequence ID" value="NZ_JAUJEA010000003.1"/>
</dbReference>
<evidence type="ECO:0000313" key="4">
    <source>
        <dbReference type="EMBL" id="MDN5202057.1"/>
    </source>
</evidence>
<dbReference type="SUPFAM" id="SSF56801">
    <property type="entry name" value="Acetyl-CoA synthetase-like"/>
    <property type="match status" value="1"/>
</dbReference>
<evidence type="ECO:0000256" key="2">
    <source>
        <dbReference type="ARBA" id="ARBA00022840"/>
    </source>
</evidence>
<dbReference type="EMBL" id="JAUJEA010000003">
    <property type="protein sequence ID" value="MDN5202057.1"/>
    <property type="molecule type" value="Genomic_DNA"/>
</dbReference>
<dbReference type="Pfam" id="PF23562">
    <property type="entry name" value="AMP-binding_C_3"/>
    <property type="match status" value="1"/>
</dbReference>
<dbReference type="InterPro" id="IPR000873">
    <property type="entry name" value="AMP-dep_synth/lig_dom"/>
</dbReference>
<dbReference type="InterPro" id="IPR042099">
    <property type="entry name" value="ANL_N_sf"/>
</dbReference>
<proteinExistence type="predicted"/>